<keyword evidence="10" id="KW-1185">Reference proteome</keyword>
<reference evidence="9 10" key="1">
    <citation type="submission" date="2018-12" db="EMBL/GenBank/DDBJ databases">
        <authorList>
            <person name="Yu L."/>
        </authorList>
    </citation>
    <scope>NUCLEOTIDE SEQUENCE [LARGE SCALE GENOMIC DNA]</scope>
    <source>
        <strain evidence="9 10">HAW-EB2</strain>
    </source>
</reference>
<dbReference type="GO" id="GO:0044781">
    <property type="term" value="P:bacterial-type flagellum organization"/>
    <property type="evidence" value="ECO:0007669"/>
    <property type="project" value="UniProtKB-UniRule"/>
</dbReference>
<proteinExistence type="inferred from homology"/>
<dbReference type="InterPro" id="IPR005648">
    <property type="entry name" value="FlgD"/>
</dbReference>
<evidence type="ECO:0000256" key="6">
    <source>
        <dbReference type="SAM" id="MobiDB-lite"/>
    </source>
</evidence>
<dbReference type="RefSeq" id="WP_126521072.1">
    <property type="nucleotide sequence ID" value="NZ_RXNU01000007.1"/>
</dbReference>
<comment type="caution">
    <text evidence="9">The sequence shown here is derived from an EMBL/GenBank/DDBJ whole genome shotgun (WGS) entry which is preliminary data.</text>
</comment>
<evidence type="ECO:0000259" key="7">
    <source>
        <dbReference type="Pfam" id="PF13860"/>
    </source>
</evidence>
<accession>A0A431WRI2</accession>
<dbReference type="Gene3D" id="2.30.30.910">
    <property type="match status" value="1"/>
</dbReference>
<evidence type="ECO:0000256" key="3">
    <source>
        <dbReference type="ARBA" id="ARBA00022795"/>
    </source>
</evidence>
<keyword evidence="3 5" id="KW-1005">Bacterial flagellum biogenesis</keyword>
<evidence type="ECO:0000256" key="1">
    <source>
        <dbReference type="ARBA" id="ARBA00010577"/>
    </source>
</evidence>
<dbReference type="Pfam" id="PF13861">
    <property type="entry name" value="FLgD_tudor"/>
    <property type="match status" value="1"/>
</dbReference>
<comment type="function">
    <text evidence="4 5">Required for flagellar hook formation. May act as a scaffolding protein.</text>
</comment>
<feature type="compositionally biased region" description="Low complexity" evidence="6">
    <location>
        <begin position="1"/>
        <end position="18"/>
    </location>
</feature>
<feature type="region of interest" description="Disordered" evidence="6">
    <location>
        <begin position="1"/>
        <end position="26"/>
    </location>
</feature>
<keyword evidence="9" id="KW-0969">Cilium</keyword>
<feature type="domain" description="FlgD/Vpr Ig-like" evidence="7">
    <location>
        <begin position="108"/>
        <end position="175"/>
    </location>
</feature>
<feature type="domain" description="FlgD Tudor-like" evidence="8">
    <location>
        <begin position="88"/>
        <end position="217"/>
    </location>
</feature>
<dbReference type="OrthoDB" id="9785233at2"/>
<evidence type="ECO:0000256" key="4">
    <source>
        <dbReference type="ARBA" id="ARBA00024746"/>
    </source>
</evidence>
<evidence type="ECO:0000313" key="10">
    <source>
        <dbReference type="Proteomes" id="UP000267448"/>
    </source>
</evidence>
<keyword evidence="9" id="KW-0282">Flagellum</keyword>
<dbReference type="Proteomes" id="UP000267448">
    <property type="component" value="Unassembled WGS sequence"/>
</dbReference>
<protein>
    <recommendedName>
        <fullName evidence="2 5">Basal-body rod modification protein FlgD</fullName>
    </recommendedName>
</protein>
<name>A0A431WRI2_9GAMM</name>
<dbReference type="Pfam" id="PF03963">
    <property type="entry name" value="FlgD"/>
    <property type="match status" value="1"/>
</dbReference>
<dbReference type="InterPro" id="IPR025963">
    <property type="entry name" value="FLgD_Tudor"/>
</dbReference>
<dbReference type="EMBL" id="RXNU01000007">
    <property type="protein sequence ID" value="RTR38298.1"/>
    <property type="molecule type" value="Genomic_DNA"/>
</dbReference>
<comment type="similarity">
    <text evidence="1 5">Belongs to the FlgD family.</text>
</comment>
<dbReference type="InterPro" id="IPR025965">
    <property type="entry name" value="FlgD/Vpr_Ig-like"/>
</dbReference>
<sequence length="221" mass="23645">MNVNSTTSSSGNDNTNDVMNSPGNDAASIKNEFMTLMIAQIQNQDPTNPIDSTEYVTQLAQFSQVESLEQMRLNQSTQMVMMENLGIVQSAQLIGKDAMVPASELTLDTETVHGKVYTGNAVEELSIDIKNKSGEVVSTLKLGPQEVGDIEFSIDPEALGLPPGEYSIEAQATSGEETLTADTFIQAPIEKIHFVSASGMMMAELGYGLGTVSVLDISEVS</sequence>
<evidence type="ECO:0000259" key="8">
    <source>
        <dbReference type="Pfam" id="PF13861"/>
    </source>
</evidence>
<dbReference type="AlphaFoldDB" id="A0A431WRI2"/>
<dbReference type="Pfam" id="PF13860">
    <property type="entry name" value="FlgD_ig"/>
    <property type="match status" value="1"/>
</dbReference>
<dbReference type="Gene3D" id="2.60.40.4070">
    <property type="match status" value="1"/>
</dbReference>
<evidence type="ECO:0000256" key="2">
    <source>
        <dbReference type="ARBA" id="ARBA00016013"/>
    </source>
</evidence>
<evidence type="ECO:0000313" key="9">
    <source>
        <dbReference type="EMBL" id="RTR38298.1"/>
    </source>
</evidence>
<gene>
    <name evidence="9" type="ORF">EKG38_15175</name>
</gene>
<keyword evidence="9" id="KW-0966">Cell projection</keyword>
<evidence type="ECO:0000256" key="5">
    <source>
        <dbReference type="RuleBase" id="RU362076"/>
    </source>
</evidence>
<organism evidence="9 10">
    <name type="scientific">Shewanella canadensis</name>
    <dbReference type="NCBI Taxonomy" id="271096"/>
    <lineage>
        <taxon>Bacteria</taxon>
        <taxon>Pseudomonadati</taxon>
        <taxon>Pseudomonadota</taxon>
        <taxon>Gammaproteobacteria</taxon>
        <taxon>Alteromonadales</taxon>
        <taxon>Shewanellaceae</taxon>
        <taxon>Shewanella</taxon>
    </lineage>
</organism>